<comment type="subcellular location">
    <subcellularLocation>
        <location evidence="1">Cell inner membrane</location>
        <topology evidence="1">Multi-pass membrane protein</topology>
    </subcellularLocation>
</comment>
<dbReference type="Gene3D" id="1.20.81.30">
    <property type="entry name" value="Type II secretion system (T2SS), domain F"/>
    <property type="match status" value="2"/>
</dbReference>
<dbReference type="PANTHER" id="PTHR30012:SF0">
    <property type="entry name" value="TYPE II SECRETION SYSTEM PROTEIN F-RELATED"/>
    <property type="match status" value="1"/>
</dbReference>
<evidence type="ECO:0000313" key="11">
    <source>
        <dbReference type="Proteomes" id="UP000681414"/>
    </source>
</evidence>
<feature type="domain" description="Type II secretion system protein GspF" evidence="9">
    <location>
        <begin position="67"/>
        <end position="190"/>
    </location>
</feature>
<keyword evidence="3" id="KW-1003">Cell membrane</keyword>
<keyword evidence="4" id="KW-0997">Cell inner membrane</keyword>
<feature type="transmembrane region" description="Helical" evidence="8">
    <location>
        <begin position="220"/>
        <end position="239"/>
    </location>
</feature>
<dbReference type="InterPro" id="IPR003004">
    <property type="entry name" value="GspF/PilC"/>
</dbReference>
<accession>A0A942TBR0</accession>
<evidence type="ECO:0000256" key="3">
    <source>
        <dbReference type="ARBA" id="ARBA00022475"/>
    </source>
</evidence>
<keyword evidence="7 8" id="KW-0472">Membrane</keyword>
<evidence type="ECO:0000256" key="1">
    <source>
        <dbReference type="ARBA" id="ARBA00004429"/>
    </source>
</evidence>
<protein>
    <submittedName>
        <fullName evidence="10">Type II secretion system F family protein</fullName>
    </submittedName>
</protein>
<evidence type="ECO:0000256" key="4">
    <source>
        <dbReference type="ARBA" id="ARBA00022519"/>
    </source>
</evidence>
<keyword evidence="6 8" id="KW-1133">Transmembrane helix</keyword>
<dbReference type="InterPro" id="IPR018076">
    <property type="entry name" value="T2SS_GspF_dom"/>
</dbReference>
<feature type="transmembrane region" description="Helical" evidence="8">
    <location>
        <begin position="163"/>
        <end position="189"/>
    </location>
</feature>
<keyword evidence="11" id="KW-1185">Reference proteome</keyword>
<dbReference type="FunFam" id="1.20.81.30:FF:000001">
    <property type="entry name" value="Type II secretion system protein F"/>
    <property type="match status" value="2"/>
</dbReference>
<dbReference type="InterPro" id="IPR042094">
    <property type="entry name" value="T2SS_GspF_sf"/>
</dbReference>
<name>A0A942TBR0_9BACI</name>
<sequence>MARFKYKGRNRQKIVTGKINASSRREAMEKLNDDGVRVIEIEEIPESFLTKDISFGGSVKVLHLIVFLRQFSTLLKAGITVVDATKLLSAQTESKILSKVLKQVEGDLREGQTLSETLGKHPKIFNSLFINFVKAGEISGTMEETFDRLSVHYEKQYRTKQKFISAISYPIVVGFIAIAVVIFLLVGVVPTFVSMFDGFGGELPKITKFVLGVSDFAKRYWILLILILLLLTFGLFALNKNMKTKYYIDLIVLRLPVIGLIVQKANIARMSRTLSSMLASSVSILQALAMVEKVIGNHVMAEVIKKSRVSLEEGKSLAKPIEEHWAFPPLVSQMIVIGEESGSLDTMLAKVADFYENEVDEATERMKALIEPMMIVFLAGLVGVIVTSIVIPMFEIFDNIQNY</sequence>
<comment type="similarity">
    <text evidence="2">Belongs to the GSP F family.</text>
</comment>
<evidence type="ECO:0000256" key="5">
    <source>
        <dbReference type="ARBA" id="ARBA00022692"/>
    </source>
</evidence>
<keyword evidence="5 8" id="KW-0812">Transmembrane</keyword>
<dbReference type="EMBL" id="JAGYPG010000001">
    <property type="protein sequence ID" value="MBS4194835.1"/>
    <property type="molecule type" value="Genomic_DNA"/>
</dbReference>
<dbReference type="RefSeq" id="WP_213123986.1">
    <property type="nucleotide sequence ID" value="NZ_JAGYPG010000001.1"/>
</dbReference>
<feature type="domain" description="Type II secretion system protein GspF" evidence="9">
    <location>
        <begin position="271"/>
        <end position="392"/>
    </location>
</feature>
<proteinExistence type="inferred from homology"/>
<dbReference type="GO" id="GO:0005886">
    <property type="term" value="C:plasma membrane"/>
    <property type="evidence" value="ECO:0007669"/>
    <property type="project" value="UniProtKB-SubCell"/>
</dbReference>
<evidence type="ECO:0000256" key="2">
    <source>
        <dbReference type="ARBA" id="ARBA00005745"/>
    </source>
</evidence>
<comment type="caution">
    <text evidence="10">The sequence shown here is derived from an EMBL/GenBank/DDBJ whole genome shotgun (WGS) entry which is preliminary data.</text>
</comment>
<reference evidence="10 11" key="1">
    <citation type="submission" date="2021-05" db="EMBL/GenBank/DDBJ databases">
        <title>Novel Bacillus species.</title>
        <authorList>
            <person name="Liu G."/>
        </authorList>
    </citation>
    <scope>NUCLEOTIDE SEQUENCE [LARGE SCALE GENOMIC DNA]</scope>
    <source>
        <strain evidence="11">FJAT-49780</strain>
    </source>
</reference>
<evidence type="ECO:0000313" key="10">
    <source>
        <dbReference type="EMBL" id="MBS4194835.1"/>
    </source>
</evidence>
<dbReference type="PANTHER" id="PTHR30012">
    <property type="entry name" value="GENERAL SECRETION PATHWAY PROTEIN"/>
    <property type="match status" value="1"/>
</dbReference>
<feature type="transmembrane region" description="Helical" evidence="8">
    <location>
        <begin position="375"/>
        <end position="394"/>
    </location>
</feature>
<dbReference type="Pfam" id="PF00482">
    <property type="entry name" value="T2SSF"/>
    <property type="match status" value="2"/>
</dbReference>
<gene>
    <name evidence="10" type="ORF">KHA97_07065</name>
</gene>
<dbReference type="AlphaFoldDB" id="A0A942TBR0"/>
<evidence type="ECO:0000256" key="6">
    <source>
        <dbReference type="ARBA" id="ARBA00022989"/>
    </source>
</evidence>
<evidence type="ECO:0000256" key="8">
    <source>
        <dbReference type="SAM" id="Phobius"/>
    </source>
</evidence>
<dbReference type="PRINTS" id="PR00812">
    <property type="entry name" value="BCTERIALGSPF"/>
</dbReference>
<dbReference type="Proteomes" id="UP000681414">
    <property type="component" value="Unassembled WGS sequence"/>
</dbReference>
<evidence type="ECO:0000259" key="9">
    <source>
        <dbReference type="Pfam" id="PF00482"/>
    </source>
</evidence>
<evidence type="ECO:0000256" key="7">
    <source>
        <dbReference type="ARBA" id="ARBA00023136"/>
    </source>
</evidence>
<organism evidence="10 11">
    <name type="scientific">Lederbergia citri</name>
    <dbReference type="NCBI Taxonomy" id="2833580"/>
    <lineage>
        <taxon>Bacteria</taxon>
        <taxon>Bacillati</taxon>
        <taxon>Bacillota</taxon>
        <taxon>Bacilli</taxon>
        <taxon>Bacillales</taxon>
        <taxon>Bacillaceae</taxon>
        <taxon>Lederbergia</taxon>
    </lineage>
</organism>